<keyword evidence="4" id="KW-1185">Reference proteome</keyword>
<dbReference type="Gene3D" id="1.10.287.470">
    <property type="entry name" value="Helix hairpin bin"/>
    <property type="match status" value="1"/>
</dbReference>
<sequence length="371" mass="39764">MLGRVGLSLALALVGCGGGDEGKAEAEARVARVRIAEVVEVVPEVSSRHLVLLEAWRRAQLSPRYGGQVAELLVEEQAEVAAGEVLVRLVDADARGSLMSANASRQSSQKRLADLERQLADARELFDSGAGTRREVERLETEVETTRASIRQASGQIIQSRDRKSANEITAPFAGVVTVLDAELGEYASPGAPLVTLSELERLAVEVPLSQLEMVIHARGKLEFEVLIRGVREDAELEWIAREADEGTNTFPARLRIDNRSQRLRAGEAVEVLVRGDEGEPEIVVPPTAIRWEAGQAYVLRATRVGGGDEAEEGREQLERVDVTVHQDVGGGVAVEGPLVPGARVVSSGPATLVDGDEAIMIPHAPRAPGS</sequence>
<dbReference type="Gene3D" id="2.40.50.100">
    <property type="match status" value="1"/>
</dbReference>
<evidence type="ECO:0000256" key="2">
    <source>
        <dbReference type="SAM" id="Coils"/>
    </source>
</evidence>
<dbReference type="Gene3D" id="2.40.30.170">
    <property type="match status" value="1"/>
</dbReference>
<protein>
    <submittedName>
        <fullName evidence="3">Multidrug efflux system subunit MdtA</fullName>
    </submittedName>
</protein>
<dbReference type="AlphaFoldDB" id="A0A2S9YEB1"/>
<name>A0A2S9YEB1_9BACT</name>
<dbReference type="Gene3D" id="2.40.420.20">
    <property type="match status" value="1"/>
</dbReference>
<dbReference type="SUPFAM" id="SSF111369">
    <property type="entry name" value="HlyD-like secretion proteins"/>
    <property type="match status" value="1"/>
</dbReference>
<evidence type="ECO:0000313" key="3">
    <source>
        <dbReference type="EMBL" id="PRQ03457.1"/>
    </source>
</evidence>
<keyword evidence="2" id="KW-0175">Coiled coil</keyword>
<dbReference type="GO" id="GO:0015562">
    <property type="term" value="F:efflux transmembrane transporter activity"/>
    <property type="evidence" value="ECO:0007669"/>
    <property type="project" value="TreeGrafter"/>
</dbReference>
<reference evidence="3 4" key="1">
    <citation type="submission" date="2018-03" db="EMBL/GenBank/DDBJ databases">
        <title>Draft Genome Sequences of the Obligatory Marine Myxobacteria Enhygromyxa salina SWB005.</title>
        <authorList>
            <person name="Poehlein A."/>
            <person name="Moghaddam J.A."/>
            <person name="Harms H."/>
            <person name="Alanjari M."/>
            <person name="Koenig G.M."/>
            <person name="Daniel R."/>
            <person name="Schaeberle T.F."/>
        </authorList>
    </citation>
    <scope>NUCLEOTIDE SEQUENCE [LARGE SCALE GENOMIC DNA]</scope>
    <source>
        <strain evidence="3 4">SWB005</strain>
    </source>
</reference>
<gene>
    <name evidence="3" type="ORF">ENSA5_15830</name>
</gene>
<dbReference type="Proteomes" id="UP000237968">
    <property type="component" value="Unassembled WGS sequence"/>
</dbReference>
<dbReference type="EMBL" id="PVNK01000083">
    <property type="protein sequence ID" value="PRQ03457.1"/>
    <property type="molecule type" value="Genomic_DNA"/>
</dbReference>
<organism evidence="3 4">
    <name type="scientific">Enhygromyxa salina</name>
    <dbReference type="NCBI Taxonomy" id="215803"/>
    <lineage>
        <taxon>Bacteria</taxon>
        <taxon>Pseudomonadati</taxon>
        <taxon>Myxococcota</taxon>
        <taxon>Polyangia</taxon>
        <taxon>Nannocystales</taxon>
        <taxon>Nannocystaceae</taxon>
        <taxon>Enhygromyxa</taxon>
    </lineage>
</organism>
<feature type="coiled-coil region" evidence="2">
    <location>
        <begin position="98"/>
        <end position="156"/>
    </location>
</feature>
<dbReference type="RefSeq" id="WP_181197501.1">
    <property type="nucleotide sequence ID" value="NZ_PVNK01000083.1"/>
</dbReference>
<evidence type="ECO:0000313" key="4">
    <source>
        <dbReference type="Proteomes" id="UP000237968"/>
    </source>
</evidence>
<accession>A0A2S9YEB1</accession>
<comment type="caution">
    <text evidence="3">The sequence shown here is derived from an EMBL/GenBank/DDBJ whole genome shotgun (WGS) entry which is preliminary data.</text>
</comment>
<dbReference type="InterPro" id="IPR006143">
    <property type="entry name" value="RND_pump_MFP"/>
</dbReference>
<dbReference type="NCBIfam" id="TIGR01730">
    <property type="entry name" value="RND_mfp"/>
    <property type="match status" value="1"/>
</dbReference>
<comment type="similarity">
    <text evidence="1">Belongs to the membrane fusion protein (MFP) (TC 8.A.1) family.</text>
</comment>
<proteinExistence type="inferred from homology"/>
<dbReference type="GO" id="GO:1990281">
    <property type="term" value="C:efflux pump complex"/>
    <property type="evidence" value="ECO:0007669"/>
    <property type="project" value="TreeGrafter"/>
</dbReference>
<evidence type="ECO:0000256" key="1">
    <source>
        <dbReference type="ARBA" id="ARBA00009477"/>
    </source>
</evidence>
<dbReference type="PROSITE" id="PS51257">
    <property type="entry name" value="PROKAR_LIPOPROTEIN"/>
    <property type="match status" value="1"/>
</dbReference>
<dbReference type="PANTHER" id="PTHR30469:SF15">
    <property type="entry name" value="HLYD FAMILY OF SECRETION PROTEINS"/>
    <property type="match status" value="1"/>
</dbReference>
<dbReference type="PANTHER" id="PTHR30469">
    <property type="entry name" value="MULTIDRUG RESISTANCE PROTEIN MDTA"/>
    <property type="match status" value="1"/>
</dbReference>